<dbReference type="Proteomes" id="UP000194225">
    <property type="component" value="Unassembled WGS sequence"/>
</dbReference>
<keyword evidence="4" id="KW-1185">Reference proteome</keyword>
<dbReference type="GeneID" id="90925620"/>
<dbReference type="Proteomes" id="UP000325458">
    <property type="component" value="Chromosome"/>
</dbReference>
<evidence type="ECO:0000313" key="5">
    <source>
        <dbReference type="Proteomes" id="UP000325458"/>
    </source>
</evidence>
<name>A0AAE6NKP5_STRPT</name>
<protein>
    <submittedName>
        <fullName evidence="3">Uncharacterized protein</fullName>
    </submittedName>
</protein>
<evidence type="ECO:0000256" key="1">
    <source>
        <dbReference type="SAM" id="MobiDB-lite"/>
    </source>
</evidence>
<dbReference type="KEGG" id="spla:CP981_20270"/>
<sequence>MSKSLPPAEHLQAASEAVRRHNHAAMDGGYDSTPEASRAVIALVEMSARLQQAIDHMDGRVLRDLAAGLLSPDDGTVPGIHAYGAQAAFADARVALDELRGHLQEASSHLWHLGMVYEPEETEA</sequence>
<accession>A0AAE6NKP5</accession>
<reference evidence="2 4" key="1">
    <citation type="submission" date="2016-09" db="EMBL/GenBank/DDBJ databases">
        <title>Streptomyces platensis DSM40041, a candidate organism with high potential of specific P450 cytochromes.</title>
        <authorList>
            <person name="Grumaz C."/>
            <person name="Vainshtein Y."/>
            <person name="Kirstahler P."/>
            <person name="Sohn K."/>
        </authorList>
    </citation>
    <scope>NUCLEOTIDE SEQUENCE [LARGE SCALE GENOMIC DNA]</scope>
    <source>
        <strain evidence="2 4">DSM 40041</strain>
    </source>
</reference>
<dbReference type="EMBL" id="CP023691">
    <property type="protein sequence ID" value="QEV53678.1"/>
    <property type="molecule type" value="Genomic_DNA"/>
</dbReference>
<evidence type="ECO:0000313" key="3">
    <source>
        <dbReference type="EMBL" id="QEV53678.1"/>
    </source>
</evidence>
<organism evidence="3 5">
    <name type="scientific">Streptomyces platensis</name>
    <dbReference type="NCBI Taxonomy" id="58346"/>
    <lineage>
        <taxon>Bacteria</taxon>
        <taxon>Bacillati</taxon>
        <taxon>Actinomycetota</taxon>
        <taxon>Actinomycetes</taxon>
        <taxon>Kitasatosporales</taxon>
        <taxon>Streptomycetaceae</taxon>
        <taxon>Streptomyces</taxon>
    </lineage>
</organism>
<dbReference type="RefSeq" id="WP_085924634.1">
    <property type="nucleotide sequence ID" value="NZ_BAABSS010000053.1"/>
</dbReference>
<proteinExistence type="predicted"/>
<reference evidence="3 5" key="2">
    <citation type="submission" date="2017-09" db="EMBL/GenBank/DDBJ databases">
        <authorList>
            <person name="Lee N."/>
            <person name="Cho B.-K."/>
        </authorList>
    </citation>
    <scope>NUCLEOTIDE SEQUENCE [LARGE SCALE GENOMIC DNA]</scope>
    <source>
        <strain evidence="3 5">ATCC 23948</strain>
    </source>
</reference>
<dbReference type="EMBL" id="MIGA01000015">
    <property type="protein sequence ID" value="OSY45772.1"/>
    <property type="molecule type" value="Genomic_DNA"/>
</dbReference>
<evidence type="ECO:0000313" key="4">
    <source>
        <dbReference type="Proteomes" id="UP000194225"/>
    </source>
</evidence>
<evidence type="ECO:0000313" key="2">
    <source>
        <dbReference type="EMBL" id="OSY45772.1"/>
    </source>
</evidence>
<dbReference type="AlphaFoldDB" id="A0AAE6NKP5"/>
<gene>
    <name evidence="2" type="ORF">BG653_02797</name>
    <name evidence="3" type="ORF">CP981_20270</name>
</gene>
<feature type="region of interest" description="Disordered" evidence="1">
    <location>
        <begin position="1"/>
        <end position="32"/>
    </location>
</feature>